<keyword evidence="9" id="KW-1185">Reference proteome</keyword>
<evidence type="ECO:0000259" key="7">
    <source>
        <dbReference type="Pfam" id="PF06271"/>
    </source>
</evidence>
<dbReference type="InterPro" id="IPR051791">
    <property type="entry name" value="Pra-immunoreactive"/>
</dbReference>
<evidence type="ECO:0000256" key="4">
    <source>
        <dbReference type="ARBA" id="ARBA00022989"/>
    </source>
</evidence>
<dbReference type="Pfam" id="PF06271">
    <property type="entry name" value="RDD"/>
    <property type="match status" value="1"/>
</dbReference>
<evidence type="ECO:0000313" key="8">
    <source>
        <dbReference type="EMBL" id="SRX79350.1"/>
    </source>
</evidence>
<keyword evidence="5 6" id="KW-0472">Membrane</keyword>
<dbReference type="InterPro" id="IPR010432">
    <property type="entry name" value="RDD"/>
</dbReference>
<reference evidence="8 9" key="1">
    <citation type="submission" date="2018-05" db="EMBL/GenBank/DDBJ databases">
        <authorList>
            <consortium name="IHU Genomes"/>
        </authorList>
    </citation>
    <scope>NUCLEOTIDE SEQUENCE [LARGE SCALE GENOMIC DNA]</scope>
    <source>
        <strain evidence="8 9">P7335</strain>
    </source>
</reference>
<evidence type="ECO:0000256" key="2">
    <source>
        <dbReference type="ARBA" id="ARBA00022475"/>
    </source>
</evidence>
<keyword evidence="3 6" id="KW-0812">Transmembrane</keyword>
<feature type="transmembrane region" description="Helical" evidence="6">
    <location>
        <begin position="59"/>
        <end position="79"/>
    </location>
</feature>
<feature type="transmembrane region" description="Helical" evidence="6">
    <location>
        <begin position="27"/>
        <end position="47"/>
    </location>
</feature>
<evidence type="ECO:0000256" key="1">
    <source>
        <dbReference type="ARBA" id="ARBA00004651"/>
    </source>
</evidence>
<feature type="transmembrane region" description="Helical" evidence="6">
    <location>
        <begin position="116"/>
        <end position="134"/>
    </location>
</feature>
<feature type="transmembrane region" description="Helical" evidence="6">
    <location>
        <begin position="163"/>
        <end position="188"/>
    </location>
</feature>
<feature type="domain" description="RDD" evidence="7">
    <location>
        <begin position="21"/>
        <end position="146"/>
    </location>
</feature>
<gene>
    <name evidence="8" type="ORF">MPP7335_01087</name>
</gene>
<evidence type="ECO:0000313" key="9">
    <source>
        <dbReference type="Proteomes" id="UP000252008"/>
    </source>
</evidence>
<protein>
    <recommendedName>
        <fullName evidence="7">RDD domain-containing protein</fullName>
    </recommendedName>
</protein>
<keyword evidence="2" id="KW-1003">Cell membrane</keyword>
<dbReference type="STRING" id="39692.BST38_16230"/>
<evidence type="ECO:0000256" key="6">
    <source>
        <dbReference type="SAM" id="Phobius"/>
    </source>
</evidence>
<comment type="subcellular location">
    <subcellularLocation>
        <location evidence="1">Cell membrane</location>
        <topology evidence="1">Multi-pass membrane protein</topology>
    </subcellularLocation>
</comment>
<dbReference type="RefSeq" id="WP_083144360.1">
    <property type="nucleotide sequence ID" value="NZ_MVID01000014.1"/>
</dbReference>
<sequence>MTAVLNTSEVLPDQSAEVPLASWPARAGALAVDILPGLGVLSVNVLLALTAPFGSAARWVFTAVAAVVFVLMVANRVVMPASTVRGWTLGRALFGIEVRCADGSRPGLGRLALRELAHLLDTFGLFIGWLWPLWDRRRRTFADMLASTQVYRVSRPSPEMRRIVGAALAGTAAAAVLVVAVGYAWVYWPAQALDSARQQVAAQGPRMVEQMLSFRADSMDEDFARARELTTEGYRDQLVKQQESVREAGPTNNEYWAVNSAVLTDPPVTENRVSMLLAMQGQRGTNAEDMKFITATVQVEFEKSEDGQWRVGNLTVLKKPMMNTAGQ</sequence>
<dbReference type="Proteomes" id="UP000252008">
    <property type="component" value="Unassembled WGS sequence"/>
</dbReference>
<organism evidence="8 9">
    <name type="scientific">Mycolicibacterium parafortuitum</name>
    <name type="common">Mycobacterium parafortuitum</name>
    <dbReference type="NCBI Taxonomy" id="39692"/>
    <lineage>
        <taxon>Bacteria</taxon>
        <taxon>Bacillati</taxon>
        <taxon>Actinomycetota</taxon>
        <taxon>Actinomycetes</taxon>
        <taxon>Mycobacteriales</taxon>
        <taxon>Mycobacteriaceae</taxon>
        <taxon>Mycolicibacterium</taxon>
    </lineage>
</organism>
<accession>A0A375YE33</accession>
<dbReference type="PANTHER" id="PTHR36115:SF6">
    <property type="entry name" value="PROLINE-RICH ANTIGEN HOMOLOG"/>
    <property type="match status" value="1"/>
</dbReference>
<dbReference type="AlphaFoldDB" id="A0A375YE33"/>
<evidence type="ECO:0000256" key="5">
    <source>
        <dbReference type="ARBA" id="ARBA00023136"/>
    </source>
</evidence>
<name>A0A375YE33_MYCPF</name>
<dbReference type="PANTHER" id="PTHR36115">
    <property type="entry name" value="PROLINE-RICH ANTIGEN HOMOLOG-RELATED"/>
    <property type="match status" value="1"/>
</dbReference>
<proteinExistence type="predicted"/>
<evidence type="ECO:0000256" key="3">
    <source>
        <dbReference type="ARBA" id="ARBA00022692"/>
    </source>
</evidence>
<dbReference type="EMBL" id="UEGS01000001">
    <property type="protein sequence ID" value="SRX79350.1"/>
    <property type="molecule type" value="Genomic_DNA"/>
</dbReference>
<keyword evidence="4 6" id="KW-1133">Transmembrane helix</keyword>
<dbReference type="GO" id="GO:0005886">
    <property type="term" value="C:plasma membrane"/>
    <property type="evidence" value="ECO:0007669"/>
    <property type="project" value="UniProtKB-SubCell"/>
</dbReference>